<dbReference type="NCBIfam" id="TIGR01730">
    <property type="entry name" value="RND_mfp"/>
    <property type="match status" value="1"/>
</dbReference>
<proteinExistence type="inferred from homology"/>
<feature type="domain" description="Multidrug resistance protein MdtA-like alpha-helical hairpin" evidence="4">
    <location>
        <begin position="95"/>
        <end position="163"/>
    </location>
</feature>
<evidence type="ECO:0000256" key="1">
    <source>
        <dbReference type="ARBA" id="ARBA00004519"/>
    </source>
</evidence>
<dbReference type="Proteomes" id="UP001460888">
    <property type="component" value="Unassembled WGS sequence"/>
</dbReference>
<feature type="region of interest" description="Disordered" evidence="3">
    <location>
        <begin position="356"/>
        <end position="449"/>
    </location>
</feature>
<evidence type="ECO:0000313" key="8">
    <source>
        <dbReference type="EMBL" id="MES1929654.1"/>
    </source>
</evidence>
<dbReference type="InterPro" id="IPR058626">
    <property type="entry name" value="MdtA-like_b-barrel"/>
</dbReference>
<dbReference type="Pfam" id="PF25917">
    <property type="entry name" value="BSH_RND"/>
    <property type="match status" value="1"/>
</dbReference>
<gene>
    <name evidence="8" type="ORF">SADO_10369</name>
</gene>
<protein>
    <submittedName>
        <fullName evidence="8">RND family efflux transporter MFP subunit</fullName>
    </submittedName>
</protein>
<name>A0ABV2B194_9GAMM</name>
<dbReference type="InterPro" id="IPR058624">
    <property type="entry name" value="MdtA-like_HH"/>
</dbReference>
<keyword evidence="9" id="KW-1185">Reference proteome</keyword>
<feature type="compositionally biased region" description="Gly residues" evidence="3">
    <location>
        <begin position="382"/>
        <end position="392"/>
    </location>
</feature>
<dbReference type="Pfam" id="PF25876">
    <property type="entry name" value="HH_MFP_RND"/>
    <property type="match status" value="1"/>
</dbReference>
<dbReference type="EMBL" id="APND01000003">
    <property type="protein sequence ID" value="MES1929654.1"/>
    <property type="molecule type" value="Genomic_DNA"/>
</dbReference>
<accession>A0ABV2B194</accession>
<dbReference type="Pfam" id="PF25944">
    <property type="entry name" value="Beta-barrel_RND"/>
    <property type="match status" value="1"/>
</dbReference>
<sequence>MLALTVALAACGGESPQGQQQQQQPPVPVDVKTVIPHTVDVMSEYPGRVRGRRTVEVRARVEGILERRFYNEGEIVEKGDMLFTIDPKPFQAVVNQRKAELASAKASLNQAQRTWNRVRRLYEVDAVSEAERDDSLSQLETSRAMMQQAQANLDAAQIDLGYTKVEAPLTGVTNLRDVDEGALVSSGTQLTTITQLDPVQILFALPEDDAIARRTALAAMGNRSTDERTREATIILPDGSEFSAKGVVDFTQSTINPETGTVQLRAVVKNTNNALMPGRYVRARIRLDTRNNAIVVPNIAVSDGEQQTQVFIVEDGKAKPVSVTLGPAAEDGRLVESGLSGGEQVIVSGLGQVKPGASVKVKPEDAPNGAGANQSQPKGQGESPGQGQSGEGDSGKQTTGESASSDDDDAASDALAGIDNPSLRLRLSPREPLQKMQQPRLRTSAHGHYAADNAYAANVGRGS</sequence>
<dbReference type="InterPro" id="IPR058625">
    <property type="entry name" value="MdtA-like_BSH"/>
</dbReference>
<dbReference type="Gene3D" id="2.40.420.20">
    <property type="match status" value="1"/>
</dbReference>
<dbReference type="InterPro" id="IPR006143">
    <property type="entry name" value="RND_pump_MFP"/>
</dbReference>
<evidence type="ECO:0000259" key="4">
    <source>
        <dbReference type="Pfam" id="PF25876"/>
    </source>
</evidence>
<evidence type="ECO:0000256" key="3">
    <source>
        <dbReference type="SAM" id="MobiDB-lite"/>
    </source>
</evidence>
<dbReference type="Gene3D" id="2.40.50.100">
    <property type="match status" value="1"/>
</dbReference>
<comment type="caution">
    <text evidence="8">The sequence shown here is derived from an EMBL/GenBank/DDBJ whole genome shotgun (WGS) entry which is preliminary data.</text>
</comment>
<feature type="domain" description="Multidrug resistance protein MdtA-like barrel-sandwich hybrid" evidence="5">
    <location>
        <begin position="53"/>
        <end position="194"/>
    </location>
</feature>
<dbReference type="InterPro" id="IPR058637">
    <property type="entry name" value="YknX-like_C"/>
</dbReference>
<dbReference type="Gene3D" id="1.10.287.470">
    <property type="entry name" value="Helix hairpin bin"/>
    <property type="match status" value="1"/>
</dbReference>
<dbReference type="PANTHER" id="PTHR30158">
    <property type="entry name" value="ACRA/E-RELATED COMPONENT OF DRUG EFFLUX TRANSPORTER"/>
    <property type="match status" value="1"/>
</dbReference>
<evidence type="ECO:0000259" key="5">
    <source>
        <dbReference type="Pfam" id="PF25917"/>
    </source>
</evidence>
<evidence type="ECO:0000313" key="9">
    <source>
        <dbReference type="Proteomes" id="UP001460888"/>
    </source>
</evidence>
<feature type="domain" description="Multidrug resistance protein MdtA-like beta-barrel" evidence="6">
    <location>
        <begin position="198"/>
        <end position="289"/>
    </location>
</feature>
<comment type="similarity">
    <text evidence="2">Belongs to the membrane fusion protein (MFP) (TC 8.A.1) family.</text>
</comment>
<dbReference type="Pfam" id="PF25989">
    <property type="entry name" value="YknX_C"/>
    <property type="match status" value="1"/>
</dbReference>
<dbReference type="Gene3D" id="2.40.30.170">
    <property type="match status" value="1"/>
</dbReference>
<dbReference type="PANTHER" id="PTHR30158:SF24">
    <property type="entry name" value="HLYD FAMILY SECRETION PROTEIN"/>
    <property type="match status" value="1"/>
</dbReference>
<reference evidence="8 9" key="1">
    <citation type="submission" date="2013-03" db="EMBL/GenBank/DDBJ databases">
        <title>Salinisphaera dokdonensis CL-ES53 Genome Sequencing.</title>
        <authorList>
            <person name="Li C."/>
            <person name="Lai Q."/>
            <person name="Shao Z."/>
        </authorList>
    </citation>
    <scope>NUCLEOTIDE SEQUENCE [LARGE SCALE GENOMIC DNA]</scope>
    <source>
        <strain evidence="8 9">CL-ES53</strain>
    </source>
</reference>
<feature type="domain" description="YknX-like C-terminal permuted SH3-like" evidence="7">
    <location>
        <begin position="293"/>
        <end position="361"/>
    </location>
</feature>
<evidence type="ECO:0000259" key="7">
    <source>
        <dbReference type="Pfam" id="PF25989"/>
    </source>
</evidence>
<organism evidence="8 9">
    <name type="scientific">Salinisphaera dokdonensis CL-ES53</name>
    <dbReference type="NCBI Taxonomy" id="1304272"/>
    <lineage>
        <taxon>Bacteria</taxon>
        <taxon>Pseudomonadati</taxon>
        <taxon>Pseudomonadota</taxon>
        <taxon>Gammaproteobacteria</taxon>
        <taxon>Salinisphaerales</taxon>
        <taxon>Salinisphaeraceae</taxon>
        <taxon>Salinisphaera</taxon>
    </lineage>
</organism>
<evidence type="ECO:0000256" key="2">
    <source>
        <dbReference type="ARBA" id="ARBA00009477"/>
    </source>
</evidence>
<evidence type="ECO:0000259" key="6">
    <source>
        <dbReference type="Pfam" id="PF25944"/>
    </source>
</evidence>
<dbReference type="SUPFAM" id="SSF111369">
    <property type="entry name" value="HlyD-like secretion proteins"/>
    <property type="match status" value="1"/>
</dbReference>
<comment type="subcellular location">
    <subcellularLocation>
        <location evidence="1">Cell inner membrane</location>
        <topology evidence="1">Lipid-anchor</topology>
    </subcellularLocation>
</comment>